<protein>
    <recommendedName>
        <fullName evidence="3">Lipoprotein</fullName>
    </recommendedName>
</protein>
<organism evidence="1 2">
    <name type="scientific">Nibrella viscosa</name>
    <dbReference type="NCBI Taxonomy" id="1084524"/>
    <lineage>
        <taxon>Bacteria</taxon>
        <taxon>Pseudomonadati</taxon>
        <taxon>Bacteroidota</taxon>
        <taxon>Cytophagia</taxon>
        <taxon>Cytophagales</taxon>
        <taxon>Spirosomataceae</taxon>
        <taxon>Nibrella</taxon>
    </lineage>
</organism>
<evidence type="ECO:0000313" key="2">
    <source>
        <dbReference type="Proteomes" id="UP001500936"/>
    </source>
</evidence>
<evidence type="ECO:0008006" key="3">
    <source>
        <dbReference type="Google" id="ProtNLM"/>
    </source>
</evidence>
<keyword evidence="2" id="KW-1185">Reference proteome</keyword>
<gene>
    <name evidence="1" type="ORF">GCM10023187_44260</name>
</gene>
<name>A0ABP8KT77_9BACT</name>
<dbReference type="RefSeq" id="WP_345270199.1">
    <property type="nucleotide sequence ID" value="NZ_BAABHB010000012.1"/>
</dbReference>
<dbReference type="PROSITE" id="PS51257">
    <property type="entry name" value="PROKAR_LIPOPROTEIN"/>
    <property type="match status" value="1"/>
</dbReference>
<dbReference type="EMBL" id="BAABHB010000012">
    <property type="protein sequence ID" value="GAA4414596.1"/>
    <property type="molecule type" value="Genomic_DNA"/>
</dbReference>
<dbReference type="Proteomes" id="UP001500936">
    <property type="component" value="Unassembled WGS sequence"/>
</dbReference>
<evidence type="ECO:0000313" key="1">
    <source>
        <dbReference type="EMBL" id="GAA4414596.1"/>
    </source>
</evidence>
<accession>A0ABP8KT77</accession>
<comment type="caution">
    <text evidence="1">The sequence shown here is derived from an EMBL/GenBank/DDBJ whole genome shotgun (WGS) entry which is preliminary data.</text>
</comment>
<reference evidence="2" key="1">
    <citation type="journal article" date="2019" name="Int. J. Syst. Evol. Microbiol.">
        <title>The Global Catalogue of Microorganisms (GCM) 10K type strain sequencing project: providing services to taxonomists for standard genome sequencing and annotation.</title>
        <authorList>
            <consortium name="The Broad Institute Genomics Platform"/>
            <consortium name="The Broad Institute Genome Sequencing Center for Infectious Disease"/>
            <person name="Wu L."/>
            <person name="Ma J."/>
        </authorList>
    </citation>
    <scope>NUCLEOTIDE SEQUENCE [LARGE SCALE GENOMIC DNA]</scope>
    <source>
        <strain evidence="2">JCM 17925</strain>
    </source>
</reference>
<proteinExistence type="predicted"/>
<sequence>MKKLIIVLLLVTAACAPRTQIRVPDGGFQDYFKSQRGQALISVHRGGGNYKGYSEACVAPLTPSANKQHRKTSTVCQAEAEYALNTCL</sequence>